<dbReference type="Gene3D" id="1.20.1510.10">
    <property type="entry name" value="Cation efflux protein transmembrane domain"/>
    <property type="match status" value="1"/>
</dbReference>
<keyword evidence="5" id="KW-0862">Zinc</keyword>
<protein>
    <submittedName>
        <fullName evidence="13">Cation diffusion facilitator family transporter</fullName>
    </submittedName>
    <submittedName>
        <fullName evidence="12">Cobalt-zinc-cadmium resistance protein CzcD</fullName>
    </submittedName>
</protein>
<dbReference type="EMBL" id="LKHV02000001">
    <property type="protein sequence ID" value="MCS5709290.1"/>
    <property type="molecule type" value="Genomic_DNA"/>
</dbReference>
<evidence type="ECO:0000259" key="11">
    <source>
        <dbReference type="Pfam" id="PF16916"/>
    </source>
</evidence>
<reference evidence="12" key="1">
    <citation type="submission" date="2015-09" db="EMBL/GenBank/DDBJ databases">
        <title>Draft Genome Sequences of Two Novel Amoeba-resistant Intranuclear Bacteria, Candidatus Berkiella cookevillensis and Candidatus Berkiella aquae.</title>
        <authorList>
            <person name="Mehari Y.T."/>
            <person name="Arivett B.A."/>
            <person name="Farone A.L."/>
            <person name="Gunderson J.H."/>
            <person name="Farone M.B."/>
        </authorList>
    </citation>
    <scope>NUCLEOTIDE SEQUENCE [LARGE SCALE GENOMIC DNA]</scope>
    <source>
        <strain evidence="12">CC99</strain>
    </source>
</reference>
<evidence type="ECO:0000256" key="8">
    <source>
        <dbReference type="ARBA" id="ARBA00023136"/>
    </source>
</evidence>
<keyword evidence="14" id="KW-1185">Reference proteome</keyword>
<evidence type="ECO:0000313" key="14">
    <source>
        <dbReference type="Proteomes" id="UP000051494"/>
    </source>
</evidence>
<feature type="transmembrane region" description="Helical" evidence="9">
    <location>
        <begin position="180"/>
        <end position="201"/>
    </location>
</feature>
<feature type="transmembrane region" description="Helical" evidence="9">
    <location>
        <begin position="85"/>
        <end position="104"/>
    </location>
</feature>
<dbReference type="NCBIfam" id="TIGR01297">
    <property type="entry name" value="CDF"/>
    <property type="match status" value="1"/>
</dbReference>
<dbReference type="OrthoDB" id="9809646at2"/>
<gene>
    <name evidence="12" type="primary">czcD</name>
    <name evidence="12" type="ORF">CC99x_00926</name>
    <name evidence="13" type="ORF">CC99x_010275</name>
</gene>
<dbReference type="AlphaFoldDB" id="A0A0Q9YNZ4"/>
<dbReference type="PANTHER" id="PTHR11562:SF17">
    <property type="entry name" value="RE54080P-RELATED"/>
    <property type="match status" value="1"/>
</dbReference>
<feature type="transmembrane region" description="Helical" evidence="9">
    <location>
        <begin position="152"/>
        <end position="174"/>
    </location>
</feature>
<organism evidence="12">
    <name type="scientific">Candidatus Berkiella cookevillensis</name>
    <dbReference type="NCBI Taxonomy" id="437022"/>
    <lineage>
        <taxon>Bacteria</taxon>
        <taxon>Pseudomonadati</taxon>
        <taxon>Pseudomonadota</taxon>
        <taxon>Gammaproteobacteria</taxon>
        <taxon>Candidatus Berkiellales</taxon>
        <taxon>Candidatus Berkiellaceae</taxon>
        <taxon>Candidatus Berkiella</taxon>
    </lineage>
</organism>
<evidence type="ECO:0000256" key="4">
    <source>
        <dbReference type="ARBA" id="ARBA00022692"/>
    </source>
</evidence>
<dbReference type="STRING" id="437022.CC99x_00926"/>
<keyword evidence="8 9" id="KW-0472">Membrane</keyword>
<dbReference type="RefSeq" id="WP_057624058.1">
    <property type="nucleotide sequence ID" value="NZ_LKHV02000001.1"/>
</dbReference>
<sequence>MGANHNHSISSSTKEKPLIWALILTFSFMLVEVIGGVVTGSLALISDAAHMVTDVTALAIALFAIKISKRPADLMRTFGYHRFEILAAAFNTILLFFVAIYIIYEAFQRAFSPPEIHSVGMFVIAGIGLIVNFVSMRLLAADKNKSLNIKGAYLEVWSDMISSVSVIIASLIIYATGWAWVDSVIAVFIGLWILPRAWVLFKQSINVLLEGVPDGIDLNQLKEKAYKVKGILDIHELHVWAITSDKISLTAHIVIDSQYDHESVFEELREILLSDFHISHTTFQYERERCLDADDACSFRAH</sequence>
<evidence type="ECO:0000256" key="3">
    <source>
        <dbReference type="ARBA" id="ARBA00022448"/>
    </source>
</evidence>
<dbReference type="Pfam" id="PF16916">
    <property type="entry name" value="ZT_dimer"/>
    <property type="match status" value="1"/>
</dbReference>
<dbReference type="InterPro" id="IPR036837">
    <property type="entry name" value="Cation_efflux_CTD_sf"/>
</dbReference>
<dbReference type="PANTHER" id="PTHR11562">
    <property type="entry name" value="CATION EFFLUX PROTEIN/ ZINC TRANSPORTER"/>
    <property type="match status" value="1"/>
</dbReference>
<feature type="domain" description="Cation efflux protein cytoplasmic" evidence="11">
    <location>
        <begin position="213"/>
        <end position="287"/>
    </location>
</feature>
<comment type="subcellular location">
    <subcellularLocation>
        <location evidence="1">Membrane</location>
        <topology evidence="1">Multi-pass membrane protein</topology>
    </subcellularLocation>
</comment>
<dbReference type="GO" id="GO:0005886">
    <property type="term" value="C:plasma membrane"/>
    <property type="evidence" value="ECO:0007669"/>
    <property type="project" value="TreeGrafter"/>
</dbReference>
<dbReference type="GO" id="GO:0005385">
    <property type="term" value="F:zinc ion transmembrane transporter activity"/>
    <property type="evidence" value="ECO:0007669"/>
    <property type="project" value="TreeGrafter"/>
</dbReference>
<evidence type="ECO:0000256" key="2">
    <source>
        <dbReference type="ARBA" id="ARBA00008873"/>
    </source>
</evidence>
<reference evidence="13" key="2">
    <citation type="journal article" date="2016" name="Genome Announc.">
        <title>Draft Genome Sequences of Two Novel Amoeba-Resistant Intranuclear Bacteria, 'Candidatus Berkiella cookevillensis' and 'Candidatus Berkiella aquae'.</title>
        <authorList>
            <person name="Mehari Y.T."/>
            <person name="Arivett B.A."/>
            <person name="Farone A.L."/>
            <person name="Gunderson J.H."/>
            <person name="Farone M.B."/>
        </authorList>
    </citation>
    <scope>NUCLEOTIDE SEQUENCE</scope>
    <source>
        <strain evidence="13">CC99</strain>
    </source>
</reference>
<dbReference type="InterPro" id="IPR027469">
    <property type="entry name" value="Cation_efflux_TMD_sf"/>
</dbReference>
<feature type="transmembrane region" description="Helical" evidence="9">
    <location>
        <begin position="18"/>
        <end position="42"/>
    </location>
</feature>
<evidence type="ECO:0000259" key="10">
    <source>
        <dbReference type="Pfam" id="PF01545"/>
    </source>
</evidence>
<dbReference type="SUPFAM" id="SSF161111">
    <property type="entry name" value="Cation efflux protein transmembrane domain-like"/>
    <property type="match status" value="1"/>
</dbReference>
<comment type="similarity">
    <text evidence="2">Belongs to the cation diffusion facilitator (CDF) transporter (TC 2.A.4) family. SLC30A subfamily.</text>
</comment>
<feature type="transmembrane region" description="Helical" evidence="9">
    <location>
        <begin position="48"/>
        <end position="65"/>
    </location>
</feature>
<dbReference type="Pfam" id="PF01545">
    <property type="entry name" value="Cation_efflux"/>
    <property type="match status" value="1"/>
</dbReference>
<keyword evidence="5" id="KW-0864">Zinc transport</keyword>
<evidence type="ECO:0000313" key="12">
    <source>
        <dbReference type="EMBL" id="KRG18938.1"/>
    </source>
</evidence>
<name>A0A0Q9YNZ4_9GAMM</name>
<dbReference type="InterPro" id="IPR002524">
    <property type="entry name" value="Cation_efflux"/>
</dbReference>
<evidence type="ECO:0000256" key="9">
    <source>
        <dbReference type="SAM" id="Phobius"/>
    </source>
</evidence>
<feature type="domain" description="Cation efflux protein transmembrane" evidence="10">
    <location>
        <begin position="19"/>
        <end position="209"/>
    </location>
</feature>
<keyword evidence="6 9" id="KW-1133">Transmembrane helix</keyword>
<comment type="caution">
    <text evidence="12">The sequence shown here is derived from an EMBL/GenBank/DDBJ whole genome shotgun (WGS) entry which is preliminary data.</text>
</comment>
<dbReference type="Proteomes" id="UP000051494">
    <property type="component" value="Unassembled WGS sequence"/>
</dbReference>
<evidence type="ECO:0000256" key="5">
    <source>
        <dbReference type="ARBA" id="ARBA00022906"/>
    </source>
</evidence>
<evidence type="ECO:0000256" key="1">
    <source>
        <dbReference type="ARBA" id="ARBA00004141"/>
    </source>
</evidence>
<reference evidence="13" key="3">
    <citation type="submission" date="2021-06" db="EMBL/GenBank/DDBJ databases">
        <title>Genomic Description and Analysis of Intracellular Bacteria, Candidatus Berkiella cookevillensis and Candidatus Berkiella aquae.</title>
        <authorList>
            <person name="Kidane D.T."/>
            <person name="Mehari Y.T."/>
            <person name="Rice F.C."/>
            <person name="Arivett B.A."/>
            <person name="Farone A.L."/>
            <person name="Berk S.G."/>
            <person name="Farone M.B."/>
        </authorList>
    </citation>
    <scope>NUCLEOTIDE SEQUENCE</scope>
    <source>
        <strain evidence="13">CC99</strain>
    </source>
</reference>
<keyword evidence="4 9" id="KW-0812">Transmembrane</keyword>
<keyword evidence="3" id="KW-0813">Transport</keyword>
<dbReference type="InterPro" id="IPR027470">
    <property type="entry name" value="Cation_efflux_CTD"/>
</dbReference>
<keyword evidence="7" id="KW-0406">Ion transport</keyword>
<dbReference type="SUPFAM" id="SSF160240">
    <property type="entry name" value="Cation efflux protein cytoplasmic domain-like"/>
    <property type="match status" value="1"/>
</dbReference>
<dbReference type="InterPro" id="IPR058533">
    <property type="entry name" value="Cation_efflux_TM"/>
</dbReference>
<accession>A0A0Q9YNZ4</accession>
<dbReference type="EMBL" id="LKHV01000004">
    <property type="protein sequence ID" value="KRG18938.1"/>
    <property type="molecule type" value="Genomic_DNA"/>
</dbReference>
<dbReference type="InterPro" id="IPR050681">
    <property type="entry name" value="CDF/SLC30A"/>
</dbReference>
<evidence type="ECO:0000256" key="6">
    <source>
        <dbReference type="ARBA" id="ARBA00022989"/>
    </source>
</evidence>
<feature type="transmembrane region" description="Helical" evidence="9">
    <location>
        <begin position="116"/>
        <end position="140"/>
    </location>
</feature>
<dbReference type="PATRIC" id="fig|1590042.3.peg.946"/>
<evidence type="ECO:0000256" key="7">
    <source>
        <dbReference type="ARBA" id="ARBA00023065"/>
    </source>
</evidence>
<evidence type="ECO:0000313" key="13">
    <source>
        <dbReference type="EMBL" id="MCS5709290.1"/>
    </source>
</evidence>
<proteinExistence type="inferred from homology"/>